<keyword evidence="9" id="KW-1133">Transmembrane helix</keyword>
<evidence type="ECO:0000256" key="2">
    <source>
        <dbReference type="ARBA" id="ARBA00022448"/>
    </source>
</evidence>
<dbReference type="NCBIfam" id="TIGR04057">
    <property type="entry name" value="SusC_RagA_signa"/>
    <property type="match status" value="1"/>
</dbReference>
<name>A0A1M5MX19_9FLAO</name>
<keyword evidence="5 7" id="KW-0472">Membrane</keyword>
<evidence type="ECO:0000256" key="6">
    <source>
        <dbReference type="ARBA" id="ARBA00023237"/>
    </source>
</evidence>
<dbReference type="PANTHER" id="PTHR30069">
    <property type="entry name" value="TONB-DEPENDENT OUTER MEMBRANE RECEPTOR"/>
    <property type="match status" value="1"/>
</dbReference>
<dbReference type="Gene3D" id="2.40.170.20">
    <property type="entry name" value="TonB-dependent receptor, beta-barrel domain"/>
    <property type="match status" value="1"/>
</dbReference>
<dbReference type="Proteomes" id="UP000184532">
    <property type="component" value="Unassembled WGS sequence"/>
</dbReference>
<feature type="domain" description="TonB-dependent receptor plug" evidence="10">
    <location>
        <begin position="229"/>
        <end position="353"/>
    </location>
</feature>
<feature type="compositionally biased region" description="Polar residues" evidence="8">
    <location>
        <begin position="585"/>
        <end position="600"/>
    </location>
</feature>
<evidence type="ECO:0000256" key="3">
    <source>
        <dbReference type="ARBA" id="ARBA00022452"/>
    </source>
</evidence>
<feature type="region of interest" description="Disordered" evidence="8">
    <location>
        <begin position="304"/>
        <end position="324"/>
    </location>
</feature>
<gene>
    <name evidence="11" type="ORF">SAMN04488116_2541</name>
</gene>
<dbReference type="Pfam" id="PF13715">
    <property type="entry name" value="CarbopepD_reg_2"/>
    <property type="match status" value="1"/>
</dbReference>
<sequence>MEKNLFPYDHLRDFMDKTKQVMKYLTLFLLLFTLYSYTDSYSQNTKLRLNLKDATLLDMIRNIESQSEFVFMYGDDLLPVLSNERLDFKVRNLTIENTLDRYFKGREIAYFLSGRQVVLRKNETVQKFSELPDVQYTVSGIVSDEAGPLPGASIVIKGTTTGTTTDFDGNYSIEVPSSDAVLVVSYIGYTTSEVPVNGQTAVNVVLKEDAQALEEVVVTALGFEVRTDKLGSAVSSVRPDALVRSGETSVANAIQGKMAGVNITRSTGDPGSGSNIRIRGANTIFGSTQPLIIVDGIPINNNNTSGGGSSATGNGTSQQSRLNDINPNDIETLQVLKGASAAALWGSRASNGVVVITTKSGRKGFRISLKSTVAIDKVNATQKLQSTFGQGRGGLYRSGTEIRSWGDEIAARAGGEDAFDTSGAFFIGDQTGRTYYPVANGTADNPSGGKNSRETFNDKNFDQVFQEGILLEQSLSLSAGDDQSSLFFSLGNTDQDGVIRNNDYKRHTVNISASRKFNDYLSLKLKGKYSRISANRIQQNSNVAGILLGLYRTPADFDNQDFTGTFVDDTGAETPGRHRAYRNGIGQSNRPRYNNPQWTTDRQKAPNIVNRHIYSADLDIFPVEGMNIKLRGGVDTYNDRRSYLYPIGSARTSTPPVSRIDGSLVFDNIAETELNFDAIIKYDTDITEDITSSFILGWNINDRKFNRETSYGNEFIADRELFNLSNSRVIGSENFRSHIRSNRGYSTANFGLFDQLYIDLSGTVEAASTISDPFFYPSASAAWQFTNSGLISEDSFMSFGKVRLSWGKVGIQPRAYGNSTNFEGDFTYNSGVAGGLNSVSNGGGLRLNNLLGNPTLKPEIKTEIEGGLELRFFDNLLSTSFTYYTNEVKDILLEIDTAPSFGFQRFYTNGATIENRGFEFEFNANWLQSSEDWTFSTYGNFARNRNEVTSLLGAEVQQLTGFGTGDSVAAEGFQMGAIFGGKLPRDDNGNIILDDNGFPEGEPEYDVIGDPNPEWTAGLGFNVGYKNLAMNVLFEHSQGGDFYDITRQINARYGRAEVTGNIVTIPTDGIVDFDGNSYSAGDRVRGNLYDFGGGNVLLNEPWYDGNGADNRGFSELWLQDATWTRLRELSLTYSFGEKFLEKIKLSSASIGVTGRNLFLWTDVIGNDPDKNFAGVGNSRGLDYYTNPSTKSYLFNLNLTF</sequence>
<evidence type="ECO:0000259" key="10">
    <source>
        <dbReference type="Pfam" id="PF07715"/>
    </source>
</evidence>
<dbReference type="InterPro" id="IPR039426">
    <property type="entry name" value="TonB-dep_rcpt-like"/>
</dbReference>
<feature type="transmembrane region" description="Helical" evidence="9">
    <location>
        <begin position="21"/>
        <end position="38"/>
    </location>
</feature>
<dbReference type="STRING" id="570519.SAMN04488116_2541"/>
<dbReference type="Pfam" id="PF07715">
    <property type="entry name" value="Plug"/>
    <property type="match status" value="1"/>
</dbReference>
<dbReference type="SUPFAM" id="SSF56935">
    <property type="entry name" value="Porins"/>
    <property type="match status" value="1"/>
</dbReference>
<dbReference type="InterPro" id="IPR036942">
    <property type="entry name" value="Beta-barrel_TonB_sf"/>
</dbReference>
<dbReference type="FunFam" id="2.60.40.1120:FF:000003">
    <property type="entry name" value="Outer membrane protein Omp121"/>
    <property type="match status" value="1"/>
</dbReference>
<protein>
    <submittedName>
        <fullName evidence="11">TonB-linked outer membrane protein, SusC/RagA family</fullName>
    </submittedName>
</protein>
<keyword evidence="2 7" id="KW-0813">Transport</keyword>
<reference evidence="12" key="1">
    <citation type="submission" date="2016-11" db="EMBL/GenBank/DDBJ databases">
        <authorList>
            <person name="Varghese N."/>
            <person name="Submissions S."/>
        </authorList>
    </citation>
    <scope>NUCLEOTIDE SEQUENCE [LARGE SCALE GENOMIC DNA]</scope>
    <source>
        <strain evidence="12">DSM 22638</strain>
    </source>
</reference>
<evidence type="ECO:0000256" key="9">
    <source>
        <dbReference type="SAM" id="Phobius"/>
    </source>
</evidence>
<dbReference type="InterPro" id="IPR012910">
    <property type="entry name" value="Plug_dom"/>
</dbReference>
<dbReference type="InterPro" id="IPR037066">
    <property type="entry name" value="Plug_dom_sf"/>
</dbReference>
<keyword evidence="12" id="KW-1185">Reference proteome</keyword>
<keyword evidence="4 7" id="KW-0812">Transmembrane</keyword>
<proteinExistence type="inferred from homology"/>
<evidence type="ECO:0000313" key="12">
    <source>
        <dbReference type="Proteomes" id="UP000184532"/>
    </source>
</evidence>
<evidence type="ECO:0000256" key="4">
    <source>
        <dbReference type="ARBA" id="ARBA00022692"/>
    </source>
</evidence>
<feature type="compositionally biased region" description="Low complexity" evidence="8">
    <location>
        <begin position="311"/>
        <end position="320"/>
    </location>
</feature>
<dbReference type="InterPro" id="IPR023997">
    <property type="entry name" value="TonB-dep_OMP_SusC/RagA_CS"/>
</dbReference>
<dbReference type="OrthoDB" id="9768177at2"/>
<dbReference type="Gene3D" id="2.170.130.10">
    <property type="entry name" value="TonB-dependent receptor, plug domain"/>
    <property type="match status" value="1"/>
</dbReference>
<evidence type="ECO:0000313" key="11">
    <source>
        <dbReference type="EMBL" id="SHG81848.1"/>
    </source>
</evidence>
<dbReference type="SUPFAM" id="SSF49464">
    <property type="entry name" value="Carboxypeptidase regulatory domain-like"/>
    <property type="match status" value="1"/>
</dbReference>
<dbReference type="PROSITE" id="PS52016">
    <property type="entry name" value="TONB_DEPENDENT_REC_3"/>
    <property type="match status" value="1"/>
</dbReference>
<dbReference type="EMBL" id="FQWL01000004">
    <property type="protein sequence ID" value="SHG81848.1"/>
    <property type="molecule type" value="Genomic_DNA"/>
</dbReference>
<dbReference type="GO" id="GO:0044718">
    <property type="term" value="P:siderophore transmembrane transport"/>
    <property type="evidence" value="ECO:0007669"/>
    <property type="project" value="TreeGrafter"/>
</dbReference>
<dbReference type="GO" id="GO:0015344">
    <property type="term" value="F:siderophore uptake transmembrane transporter activity"/>
    <property type="evidence" value="ECO:0007669"/>
    <property type="project" value="TreeGrafter"/>
</dbReference>
<dbReference type="InterPro" id="IPR008969">
    <property type="entry name" value="CarboxyPept-like_regulatory"/>
</dbReference>
<comment type="similarity">
    <text evidence="7">Belongs to the TonB-dependent receptor family.</text>
</comment>
<dbReference type="NCBIfam" id="TIGR04056">
    <property type="entry name" value="OMP_RagA_SusC"/>
    <property type="match status" value="1"/>
</dbReference>
<evidence type="ECO:0000256" key="7">
    <source>
        <dbReference type="PROSITE-ProRule" id="PRU01360"/>
    </source>
</evidence>
<organism evidence="11 12">
    <name type="scientific">Flagellimonas flava</name>
    <dbReference type="NCBI Taxonomy" id="570519"/>
    <lineage>
        <taxon>Bacteria</taxon>
        <taxon>Pseudomonadati</taxon>
        <taxon>Bacteroidota</taxon>
        <taxon>Flavobacteriia</taxon>
        <taxon>Flavobacteriales</taxon>
        <taxon>Flavobacteriaceae</taxon>
        <taxon>Flagellimonas</taxon>
    </lineage>
</organism>
<keyword evidence="6 7" id="KW-0998">Cell outer membrane</keyword>
<dbReference type="GO" id="GO:0009279">
    <property type="term" value="C:cell outer membrane"/>
    <property type="evidence" value="ECO:0007669"/>
    <property type="project" value="UniProtKB-SubCell"/>
</dbReference>
<dbReference type="Gene3D" id="2.60.40.1120">
    <property type="entry name" value="Carboxypeptidase-like, regulatory domain"/>
    <property type="match status" value="1"/>
</dbReference>
<dbReference type="AlphaFoldDB" id="A0A1M5MX19"/>
<evidence type="ECO:0000256" key="1">
    <source>
        <dbReference type="ARBA" id="ARBA00004571"/>
    </source>
</evidence>
<keyword evidence="3 7" id="KW-1134">Transmembrane beta strand</keyword>
<dbReference type="PANTHER" id="PTHR30069:SF28">
    <property type="entry name" value="TONB-DEPENDENT RECEPTOR YNCD-RELATED"/>
    <property type="match status" value="1"/>
</dbReference>
<comment type="subcellular location">
    <subcellularLocation>
        <location evidence="1 7">Cell outer membrane</location>
        <topology evidence="1 7">Multi-pass membrane protein</topology>
    </subcellularLocation>
</comment>
<evidence type="ECO:0000256" key="8">
    <source>
        <dbReference type="SAM" id="MobiDB-lite"/>
    </source>
</evidence>
<evidence type="ECO:0000256" key="5">
    <source>
        <dbReference type="ARBA" id="ARBA00023136"/>
    </source>
</evidence>
<accession>A0A1M5MX19</accession>
<dbReference type="InterPro" id="IPR023996">
    <property type="entry name" value="TonB-dep_OMP_SusC/RagA"/>
</dbReference>
<feature type="region of interest" description="Disordered" evidence="8">
    <location>
        <begin position="581"/>
        <end position="600"/>
    </location>
</feature>